<keyword evidence="15 16" id="KW-0170">Cobalt</keyword>
<comment type="pathway">
    <text evidence="3 16">Amino-acid biosynthesis; L-methionine biosynthesis via de novo pathway; L-methionine from L-homocysteine (MetH route): step 1/1.</text>
</comment>
<evidence type="ECO:0000256" key="18">
    <source>
        <dbReference type="PIRSR" id="PIRSR000381-2"/>
    </source>
</evidence>
<dbReference type="SMART" id="SM01018">
    <property type="entry name" value="B12-binding_2"/>
    <property type="match status" value="1"/>
</dbReference>
<evidence type="ECO:0000256" key="2">
    <source>
        <dbReference type="ARBA" id="ARBA00001956"/>
    </source>
</evidence>
<feature type="binding site" evidence="18">
    <location>
        <position position="960"/>
    </location>
    <ligand>
        <name>S-adenosyl-L-methionine</name>
        <dbReference type="ChEBI" id="CHEBI:59789"/>
    </ligand>
</feature>
<dbReference type="PIRSF" id="PIRSF000381">
    <property type="entry name" value="MetH"/>
    <property type="match status" value="1"/>
</dbReference>
<dbReference type="GO" id="GO:0031419">
    <property type="term" value="F:cobalamin binding"/>
    <property type="evidence" value="ECO:0007669"/>
    <property type="project" value="UniProtKB-UniRule"/>
</dbReference>
<evidence type="ECO:0000256" key="11">
    <source>
        <dbReference type="ARBA" id="ARBA00022723"/>
    </source>
</evidence>
<dbReference type="GO" id="GO:0005829">
    <property type="term" value="C:cytosol"/>
    <property type="evidence" value="ECO:0007669"/>
    <property type="project" value="TreeGrafter"/>
</dbReference>
<feature type="binding site" evidence="17 19">
    <location>
        <position position="90"/>
    </location>
    <ligand>
        <name>Zn(2+)</name>
        <dbReference type="ChEBI" id="CHEBI:29105"/>
    </ligand>
</feature>
<dbReference type="InterPro" id="IPR000489">
    <property type="entry name" value="Pterin-binding_dom"/>
</dbReference>
<feature type="domain" description="B12-binding N-terminal" evidence="24">
    <location>
        <begin position="429"/>
        <end position="523"/>
    </location>
</feature>
<evidence type="ECO:0000256" key="6">
    <source>
        <dbReference type="ARBA" id="ARBA00022603"/>
    </source>
</evidence>
<evidence type="ECO:0000256" key="13">
    <source>
        <dbReference type="ARBA" id="ARBA00022833"/>
    </source>
</evidence>
<keyword evidence="9 16" id="KW-0808">Transferase</keyword>
<feature type="binding site" evidence="18">
    <location>
        <position position="473"/>
    </location>
    <ligand>
        <name>methylcob(III)alamin</name>
        <dbReference type="ChEBI" id="CHEBI:28115"/>
    </ligand>
</feature>
<feature type="domain" description="AdoMet activation" evidence="22">
    <location>
        <begin position="711"/>
        <end position="1047"/>
    </location>
</feature>
<dbReference type="Pfam" id="PF02607">
    <property type="entry name" value="B12-binding_2"/>
    <property type="match status" value="1"/>
</dbReference>
<dbReference type="Gene3D" id="1.10.288.10">
    <property type="entry name" value="Cobalamin-dependent Methionine Synthase, domain 2"/>
    <property type="match status" value="1"/>
</dbReference>
<dbReference type="InterPro" id="IPR004223">
    <property type="entry name" value="VitB12-dep_Met_synth_activ_dom"/>
</dbReference>
<reference evidence="25 26" key="1">
    <citation type="journal article" date="2013" name="Curr. Biol.">
        <title>The Genome of the Foraminiferan Reticulomyxa filosa.</title>
        <authorList>
            <person name="Glockner G."/>
            <person name="Hulsmann N."/>
            <person name="Schleicher M."/>
            <person name="Noegel A.A."/>
            <person name="Eichinger L."/>
            <person name="Gallinger C."/>
            <person name="Pawlowski J."/>
            <person name="Sierra R."/>
            <person name="Euteneuer U."/>
            <person name="Pillet L."/>
            <person name="Moustafa A."/>
            <person name="Platzer M."/>
            <person name="Groth M."/>
            <person name="Szafranski K."/>
            <person name="Schliwa M."/>
        </authorList>
    </citation>
    <scope>NUCLEOTIDE SEQUENCE [LARGE SCALE GENOMIC DNA]</scope>
</reference>
<feature type="binding site" description="axial binding residue" evidence="17">
    <location>
        <position position="552"/>
    </location>
    <ligand>
        <name>methylcob(III)alamin</name>
        <dbReference type="ChEBI" id="CHEBI:28115"/>
    </ligand>
    <ligandPart>
        <name>Co</name>
        <dbReference type="ChEBI" id="CHEBI:27638"/>
    </ligandPart>
</feature>
<gene>
    <name evidence="25" type="ORF">RFI_07160</name>
</gene>
<feature type="binding site" evidence="18">
    <location>
        <position position="618"/>
    </location>
    <ligand>
        <name>methylcob(III)alamin</name>
        <dbReference type="ChEBI" id="CHEBI:28115"/>
    </ligand>
</feature>
<dbReference type="NCBIfam" id="TIGR02082">
    <property type="entry name" value="metH"/>
    <property type="match status" value="1"/>
</dbReference>
<evidence type="ECO:0000256" key="5">
    <source>
        <dbReference type="ARBA" id="ARBA00012032"/>
    </source>
</evidence>
<dbReference type="SUPFAM" id="SSF52242">
    <property type="entry name" value="Cobalamin (vitamin B12)-binding domain"/>
    <property type="match status" value="1"/>
</dbReference>
<dbReference type="PROSITE" id="PS50970">
    <property type="entry name" value="HCY"/>
    <property type="match status" value="1"/>
</dbReference>
<dbReference type="NCBIfam" id="NF007024">
    <property type="entry name" value="PRK09490.1"/>
    <property type="match status" value="1"/>
</dbReference>
<dbReference type="PROSITE" id="PS50972">
    <property type="entry name" value="PTERIN_BINDING"/>
    <property type="match status" value="1"/>
</dbReference>
<dbReference type="InterPro" id="IPR003726">
    <property type="entry name" value="HCY_dom"/>
</dbReference>
<feature type="binding site" evidence="18">
    <location>
        <position position="622"/>
    </location>
    <ligand>
        <name>methylcob(III)alamin</name>
        <dbReference type="ChEBI" id="CHEBI:28115"/>
    </ligand>
</feature>
<keyword evidence="13 16" id="KW-0862">Zinc</keyword>
<dbReference type="Gene3D" id="3.20.20.20">
    <property type="entry name" value="Dihydropteroate synthase-like"/>
    <property type="match status" value="1"/>
</dbReference>
<dbReference type="SUPFAM" id="SSF51717">
    <property type="entry name" value="Dihydropteroate synthetase-like"/>
    <property type="match status" value="1"/>
</dbReference>
<dbReference type="SUPFAM" id="SSF82282">
    <property type="entry name" value="Homocysteine S-methyltransferase"/>
    <property type="match status" value="1"/>
</dbReference>
<dbReference type="SUPFAM" id="SSF47644">
    <property type="entry name" value="Methionine synthase domain"/>
    <property type="match status" value="1"/>
</dbReference>
<dbReference type="Gene3D" id="3.10.196.10">
    <property type="entry name" value="Vitamin B12-dependent methionine synthase, activation domain"/>
    <property type="match status" value="1"/>
</dbReference>
<feature type="binding site" evidence="17 19">
    <location>
        <position position="26"/>
    </location>
    <ligand>
        <name>Zn(2+)</name>
        <dbReference type="ChEBI" id="CHEBI:29105"/>
    </ligand>
</feature>
<evidence type="ECO:0000256" key="19">
    <source>
        <dbReference type="PROSITE-ProRule" id="PRU00333"/>
    </source>
</evidence>
<dbReference type="GO" id="GO:0050667">
    <property type="term" value="P:homocysteine metabolic process"/>
    <property type="evidence" value="ECO:0007669"/>
    <property type="project" value="TreeGrafter"/>
</dbReference>
<dbReference type="Pfam" id="PF02574">
    <property type="entry name" value="S-methyl_trans"/>
    <property type="match status" value="1"/>
</dbReference>
<feature type="binding site" evidence="18">
    <location>
        <begin position="1015"/>
        <end position="1016"/>
    </location>
    <ligand>
        <name>S-adenosyl-L-methionine</name>
        <dbReference type="ChEBI" id="CHEBI:59789"/>
    </ligand>
</feature>
<dbReference type="PANTHER" id="PTHR45833:SF1">
    <property type="entry name" value="METHIONINE SYNTHASE"/>
    <property type="match status" value="1"/>
</dbReference>
<keyword evidence="11 16" id="KW-0479">Metal-binding</keyword>
<dbReference type="Proteomes" id="UP000023152">
    <property type="component" value="Unassembled WGS sequence"/>
</dbReference>
<dbReference type="GO" id="GO:0046653">
    <property type="term" value="P:tetrahydrofolate metabolic process"/>
    <property type="evidence" value="ECO:0007669"/>
    <property type="project" value="TreeGrafter"/>
</dbReference>
<evidence type="ECO:0000256" key="8">
    <source>
        <dbReference type="ARBA" id="ARBA00022628"/>
    </source>
</evidence>
<evidence type="ECO:0000256" key="17">
    <source>
        <dbReference type="PIRSR" id="PIRSR000381-1"/>
    </source>
</evidence>
<dbReference type="Pfam" id="PF02965">
    <property type="entry name" value="Met_synt_B12"/>
    <property type="match status" value="1"/>
</dbReference>
<dbReference type="InterPro" id="IPR036594">
    <property type="entry name" value="Meth_synthase_dom"/>
</dbReference>
<evidence type="ECO:0000256" key="10">
    <source>
        <dbReference type="ARBA" id="ARBA00022691"/>
    </source>
</evidence>
<sequence length="1047" mass="117613">MLSGQTTEAFYASIRHVRPFAVGLNCALGANDMKPFLERLAAISECAVSAYPNAGLPNEMGEYDQPPPEFAAEVSTFAADRLVNFVGGCCGTTSEYIETLVKVISQYKPRPLHNKQMILSGLEMFRLTPEIPFVNVGERCNIAGSARFSKLVKENNFTEAVDVARKQVESGAQIIDINMDDGLVDGVKAMKKFVQLLASEPDIAKVPMMIDSSKFEIIQAGLQCFQGKCLVNSISLKGGEQEFIKQAKEIMRYGAGVVIMAFDEQGQAASRDEKVRICQRAYKILTSNEVQFPPEDIIFDPNILTICTGIAEHNHYGVDFIEAAEIIVKSCPYAHISGGLSNLSFAFRGVDELRDAMHSVFLYHAISKGMDFGIVNAGSLPVYDDIEKDLRDMCEDAVLCKDSDNIVERLLQKCEEIKAKRKGGQKNLEEEAWRKESAEKRLGHALVKGIDKYIDEDVEEARVKYPSPLSVIEGPLMDGMNIVGDMFGSGKMFLPQVIKSARVMKKAVKYLLPFLEEEKKKAMAKSGISAMEEITERSSGKIVLATVKGDVHDIGKNIVGVVLGCNNFKERENKKNLLVKTYKDVKTLDGVYDLGVMCPCEKILEEARKVKADMIGLSGLITPSLDEMVYVAKQMDKLQFKVPLLIGGATTSKKHTAIKICPNYKGFCMRVLDASRAVTVCQTLMNSEERNDFIDETEEEYEEIRSEHHKQAQEREMISLEEARKHGYKMDWLHYKPVRPKFLGHKVFLNYDIRSLIPFIDWNPFFQVYGLRGQYPNRNYPKLFNDATVGEAAKKLFEEAMQMLDKEFCGEKSIVEARGVIGFYPANSVGDDIAIYTNDDSRTEVLCYLRGLRQQHKKADQSEFMCLSDFIAPRETGVKDYIGIFAVSAGFGVSKLCDEFQANTDDYNSILAKAIADRLSEALAEKMHFDVRREYWGYEQSHEVVSDASDLHKLKYDGIRPAPGYPSQPDPTEQRTMFDLMKVEKETGIKLTENWAIDPAASVSGLYIANPNSKYFQLGEICKDQVLDYAKRKTMSVEDVERWYVLF</sequence>
<evidence type="ECO:0000259" key="20">
    <source>
        <dbReference type="PROSITE" id="PS50970"/>
    </source>
</evidence>
<dbReference type="InterPro" id="IPR011822">
    <property type="entry name" value="MetH"/>
</dbReference>
<dbReference type="OMA" id="ADCIAMS"/>
<proteinExistence type="inferred from homology"/>
<feature type="binding site" evidence="18">
    <location>
        <begin position="549"/>
        <end position="553"/>
    </location>
    <ligand>
        <name>methylcob(III)alamin</name>
        <dbReference type="ChEBI" id="CHEBI:28115"/>
    </ligand>
</feature>
<evidence type="ECO:0000259" key="22">
    <source>
        <dbReference type="PROSITE" id="PS50974"/>
    </source>
</evidence>
<keyword evidence="6 16" id="KW-0489">Methyltransferase</keyword>
<organism evidence="25 26">
    <name type="scientific">Reticulomyxa filosa</name>
    <dbReference type="NCBI Taxonomy" id="46433"/>
    <lineage>
        <taxon>Eukaryota</taxon>
        <taxon>Sar</taxon>
        <taxon>Rhizaria</taxon>
        <taxon>Retaria</taxon>
        <taxon>Foraminifera</taxon>
        <taxon>Monothalamids</taxon>
        <taxon>Reticulomyxidae</taxon>
        <taxon>Reticulomyxa</taxon>
    </lineage>
</organism>
<dbReference type="InterPro" id="IPR037010">
    <property type="entry name" value="VitB12-dep_Met_synth_activ_sf"/>
</dbReference>
<keyword evidence="8 16" id="KW-0846">Cobalamin</keyword>
<evidence type="ECO:0000256" key="9">
    <source>
        <dbReference type="ARBA" id="ARBA00022679"/>
    </source>
</evidence>
<comment type="cofactor">
    <cofactor evidence="2 16 17">
        <name>methylcob(III)alamin</name>
        <dbReference type="ChEBI" id="CHEBI:28115"/>
    </cofactor>
</comment>
<dbReference type="GO" id="GO:0008705">
    <property type="term" value="F:methionine synthase activity"/>
    <property type="evidence" value="ECO:0007669"/>
    <property type="project" value="UniProtKB-UniRule"/>
</dbReference>
<evidence type="ECO:0000313" key="25">
    <source>
        <dbReference type="EMBL" id="ETO29960.1"/>
    </source>
</evidence>
<dbReference type="EC" id="2.1.1.13" evidence="5 16"/>
<dbReference type="InterPro" id="IPR003759">
    <property type="entry name" value="Cbl-bd_cap"/>
</dbReference>
<comment type="function">
    <text evidence="16">Catalyzes the transfer of a methyl group from methyl-cobalamin to homocysteine, yielding enzyme-bound cob(I)alamin and methionine. Subsequently, remethylates the cofactor using methyltetrahydrofolate.</text>
</comment>
<feature type="domain" description="Pterin-binding" evidence="21">
    <location>
        <begin position="133"/>
        <end position="395"/>
    </location>
</feature>
<feature type="domain" description="Hcy-binding" evidence="20">
    <location>
        <begin position="1"/>
        <end position="104"/>
    </location>
</feature>
<protein>
    <recommendedName>
        <fullName evidence="5 16">Methionine synthase</fullName>
        <ecNumber evidence="5 16">2.1.1.13</ecNumber>
    </recommendedName>
    <alternativeName>
        <fullName evidence="16">5-methyltetrahydrofolate--homocysteine methyltransferase</fullName>
    </alternativeName>
</protein>
<dbReference type="PROSITE" id="PS51337">
    <property type="entry name" value="B12_BINDING_NTER"/>
    <property type="match status" value="1"/>
</dbReference>
<comment type="catalytic activity">
    <reaction evidence="16">
        <text>(6S)-5-methyl-5,6,7,8-tetrahydrofolate + L-homocysteine = (6S)-5,6,7,8-tetrahydrofolate + L-methionine</text>
        <dbReference type="Rhea" id="RHEA:11172"/>
        <dbReference type="ChEBI" id="CHEBI:18608"/>
        <dbReference type="ChEBI" id="CHEBI:57453"/>
        <dbReference type="ChEBI" id="CHEBI:57844"/>
        <dbReference type="ChEBI" id="CHEBI:58199"/>
        <dbReference type="EC" id="2.1.1.13"/>
    </reaction>
</comment>
<evidence type="ECO:0000256" key="7">
    <source>
        <dbReference type="ARBA" id="ARBA00022605"/>
    </source>
</evidence>
<dbReference type="InterPro" id="IPR006158">
    <property type="entry name" value="Cobalamin-bd"/>
</dbReference>
<evidence type="ECO:0000256" key="12">
    <source>
        <dbReference type="ARBA" id="ARBA00022737"/>
    </source>
</evidence>
<comment type="domain">
    <text evidence="16">Modular enzyme with four functionally distinct domains. The isolated Hcy-binding domain catalyzes methyl transfer from free methylcobalamin to homocysteine. The Hcy-binding domain in association with the pterin-binding domain catalyzes the methylation of cob(I)alamin by methyltetrahydrofolate and the methylation of homocysteine. The B12-binding domain binds the cofactor. The AdoMet activation domain binds S-adenosyl-L-methionine. Under aerobic conditions cob(I)alamin can be converted to inactive cob(II)alamin. Reductive methylation by S-adenosyl-L-methionine and flavodoxin regenerates methylcobalamin.</text>
</comment>
<dbReference type="PANTHER" id="PTHR45833">
    <property type="entry name" value="METHIONINE SYNTHASE"/>
    <property type="match status" value="1"/>
</dbReference>
<evidence type="ECO:0000259" key="23">
    <source>
        <dbReference type="PROSITE" id="PS51332"/>
    </source>
</evidence>
<evidence type="ECO:0000313" key="26">
    <source>
        <dbReference type="Proteomes" id="UP000023152"/>
    </source>
</evidence>
<dbReference type="OrthoDB" id="261426at2759"/>
<evidence type="ECO:0000259" key="24">
    <source>
        <dbReference type="PROSITE" id="PS51337"/>
    </source>
</evidence>
<dbReference type="SUPFAM" id="SSF56507">
    <property type="entry name" value="Methionine synthase activation domain-like"/>
    <property type="match status" value="1"/>
</dbReference>
<evidence type="ECO:0000256" key="15">
    <source>
        <dbReference type="ARBA" id="ARBA00023285"/>
    </source>
</evidence>
<comment type="caution">
    <text evidence="25">The sequence shown here is derived from an EMBL/GenBank/DDBJ whole genome shotgun (WGS) entry which is preliminary data.</text>
</comment>
<dbReference type="GO" id="GO:0008270">
    <property type="term" value="F:zinc ion binding"/>
    <property type="evidence" value="ECO:0007669"/>
    <property type="project" value="UniProtKB-UniRule"/>
</dbReference>
<dbReference type="UniPathway" id="UPA00051">
    <property type="reaction ID" value="UER00081"/>
</dbReference>
<dbReference type="InterPro" id="IPR050554">
    <property type="entry name" value="Met_Synthase/Corrinoid"/>
</dbReference>
<dbReference type="Gene3D" id="3.40.50.280">
    <property type="entry name" value="Cobalamin-binding domain"/>
    <property type="match status" value="1"/>
</dbReference>
<dbReference type="PROSITE" id="PS51332">
    <property type="entry name" value="B12_BINDING"/>
    <property type="match status" value="1"/>
</dbReference>
<evidence type="ECO:0000256" key="3">
    <source>
        <dbReference type="ARBA" id="ARBA00005178"/>
    </source>
</evidence>
<dbReference type="InterPro" id="IPR011005">
    <property type="entry name" value="Dihydropteroate_synth-like_sf"/>
</dbReference>
<evidence type="ECO:0000256" key="14">
    <source>
        <dbReference type="ARBA" id="ARBA00023167"/>
    </source>
</evidence>
<dbReference type="FunFam" id="1.10.1240.10:FF:000001">
    <property type="entry name" value="Methionine synthase"/>
    <property type="match status" value="1"/>
</dbReference>
<evidence type="ECO:0000256" key="4">
    <source>
        <dbReference type="ARBA" id="ARBA00010398"/>
    </source>
</evidence>
<dbReference type="Pfam" id="PF00809">
    <property type="entry name" value="Pterin_bind"/>
    <property type="match status" value="1"/>
</dbReference>
<evidence type="ECO:0000259" key="21">
    <source>
        <dbReference type="PROSITE" id="PS50972"/>
    </source>
</evidence>
<dbReference type="InterPro" id="IPR036724">
    <property type="entry name" value="Cobalamin-bd_sf"/>
</dbReference>
<feature type="binding site" evidence="17 19">
    <location>
        <position position="89"/>
    </location>
    <ligand>
        <name>Zn(2+)</name>
        <dbReference type="ChEBI" id="CHEBI:29105"/>
    </ligand>
</feature>
<keyword evidence="12" id="KW-0677">Repeat</keyword>
<keyword evidence="10 16" id="KW-0949">S-adenosyl-L-methionine</keyword>
<dbReference type="PROSITE" id="PS50974">
    <property type="entry name" value="ADOMET_ACTIVATION"/>
    <property type="match status" value="1"/>
</dbReference>
<dbReference type="Pfam" id="PF02310">
    <property type="entry name" value="B12-binding"/>
    <property type="match status" value="1"/>
</dbReference>
<feature type="binding site" evidence="18">
    <location>
        <position position="674"/>
    </location>
    <ligand>
        <name>methylcob(III)alamin</name>
        <dbReference type="ChEBI" id="CHEBI:28115"/>
    </ligand>
</feature>
<comment type="similarity">
    <text evidence="4">Belongs to the vitamin-B12 dependent methionine synthase family.</text>
</comment>
<accession>X6NUI5</accession>
<dbReference type="Gene3D" id="1.10.1240.10">
    <property type="entry name" value="Methionine synthase domain"/>
    <property type="match status" value="1"/>
</dbReference>
<dbReference type="InterPro" id="IPR033706">
    <property type="entry name" value="Met_synthase_B12-bd"/>
</dbReference>
<dbReference type="InterPro" id="IPR036589">
    <property type="entry name" value="HCY_dom_sf"/>
</dbReference>
<keyword evidence="26" id="KW-1185">Reference proteome</keyword>
<dbReference type="CDD" id="cd02069">
    <property type="entry name" value="methionine_synthase_B12_BD"/>
    <property type="match status" value="1"/>
</dbReference>
<dbReference type="EMBL" id="ASPP01005749">
    <property type="protein sequence ID" value="ETO29960.1"/>
    <property type="molecule type" value="Genomic_DNA"/>
</dbReference>
<dbReference type="FunFam" id="3.20.20.20:FF:000002">
    <property type="entry name" value="Methionine synthase"/>
    <property type="match status" value="1"/>
</dbReference>
<dbReference type="GO" id="GO:0032259">
    <property type="term" value="P:methylation"/>
    <property type="evidence" value="ECO:0007669"/>
    <property type="project" value="UniProtKB-KW"/>
</dbReference>
<dbReference type="Gene3D" id="3.20.20.330">
    <property type="entry name" value="Homocysteine-binding-like domain"/>
    <property type="match status" value="1"/>
</dbReference>
<dbReference type="AlphaFoldDB" id="X6NUI5"/>
<keyword evidence="7 16" id="KW-0028">Amino-acid biosynthesis</keyword>
<keyword evidence="14 16" id="KW-0486">Methionine biosynthesis</keyword>
<feature type="binding site" evidence="18">
    <location>
        <position position="761"/>
    </location>
    <ligand>
        <name>S-adenosyl-L-methionine</name>
        <dbReference type="ChEBI" id="CHEBI:59789"/>
    </ligand>
</feature>
<feature type="domain" description="B12-binding" evidence="23">
    <location>
        <begin position="539"/>
        <end position="695"/>
    </location>
</feature>
<comment type="cofactor">
    <cofactor evidence="1 16 19">
        <name>Zn(2+)</name>
        <dbReference type="ChEBI" id="CHEBI:29105"/>
    </cofactor>
</comment>
<dbReference type="CDD" id="cd00740">
    <property type="entry name" value="MeTr"/>
    <property type="match status" value="1"/>
</dbReference>
<name>X6NUI5_RETFI</name>
<evidence type="ECO:0000256" key="16">
    <source>
        <dbReference type="PIRNR" id="PIRNR000381"/>
    </source>
</evidence>
<evidence type="ECO:0000256" key="1">
    <source>
        <dbReference type="ARBA" id="ARBA00001947"/>
    </source>
</evidence>